<name>A0A1G2TYP4_9BACT</name>
<comment type="caution">
    <text evidence="2">The sequence shown here is derived from an EMBL/GenBank/DDBJ whole genome shotgun (WGS) entry which is preliminary data.</text>
</comment>
<evidence type="ECO:0000313" key="3">
    <source>
        <dbReference type="Proteomes" id="UP000177707"/>
    </source>
</evidence>
<organism evidence="2 3">
    <name type="scientific">Candidatus Zambryskibacteria bacterium RIFCSPLOWO2_01_FULL_39_39</name>
    <dbReference type="NCBI Taxonomy" id="1802758"/>
    <lineage>
        <taxon>Bacteria</taxon>
        <taxon>Candidatus Zambryskiibacteriota</taxon>
    </lineage>
</organism>
<dbReference type="SUPFAM" id="SSF55811">
    <property type="entry name" value="Nudix"/>
    <property type="match status" value="1"/>
</dbReference>
<feature type="domain" description="Nudix hydrolase" evidence="1">
    <location>
        <begin position="102"/>
        <end position="204"/>
    </location>
</feature>
<protein>
    <recommendedName>
        <fullName evidence="1">Nudix hydrolase domain-containing protein</fullName>
    </recommendedName>
</protein>
<evidence type="ECO:0000313" key="2">
    <source>
        <dbReference type="EMBL" id="OHB02435.1"/>
    </source>
</evidence>
<dbReference type="Pfam" id="PF00293">
    <property type="entry name" value="NUDIX"/>
    <property type="match status" value="1"/>
</dbReference>
<dbReference type="EMBL" id="MHWB01000004">
    <property type="protein sequence ID" value="OHB02435.1"/>
    <property type="molecule type" value="Genomic_DNA"/>
</dbReference>
<accession>A0A1G2TYP4</accession>
<reference evidence="2 3" key="1">
    <citation type="journal article" date="2016" name="Nat. Commun.">
        <title>Thousands of microbial genomes shed light on interconnected biogeochemical processes in an aquifer system.</title>
        <authorList>
            <person name="Anantharaman K."/>
            <person name="Brown C.T."/>
            <person name="Hug L.A."/>
            <person name="Sharon I."/>
            <person name="Castelle C.J."/>
            <person name="Probst A.J."/>
            <person name="Thomas B.C."/>
            <person name="Singh A."/>
            <person name="Wilkins M.J."/>
            <person name="Karaoz U."/>
            <person name="Brodie E.L."/>
            <person name="Williams K.H."/>
            <person name="Hubbard S.S."/>
            <person name="Banfield J.F."/>
        </authorList>
    </citation>
    <scope>NUCLEOTIDE SEQUENCE [LARGE SCALE GENOMIC DNA]</scope>
</reference>
<dbReference type="STRING" id="1802758.A3A96_01000"/>
<gene>
    <name evidence="2" type="ORF">A3A96_01000</name>
</gene>
<sequence>MYTSRQAKAALKKIVWKEGKIFPIAEGPYRYRTLVHCSKEGRQRTEFANGERPYFCYLELVAGNSGAIKGGVSIVPILPDGRLIMVVEQRPAQYHHHPAINPWINGIETDLGQYGPFSSLEFPGGAIDPGQGLKGAFLQELSEETEVEEQTALCYRRVHPVHCAGSEIVGEQFIAVIFLSGLTHASKVETDGGLKVFALSPKEVQKNIWRGAISSGPTLHGWMFYQEVLGMRENLQHQELMEQTMSYVEMEEINIAKQK</sequence>
<evidence type="ECO:0000259" key="1">
    <source>
        <dbReference type="Pfam" id="PF00293"/>
    </source>
</evidence>
<dbReference type="Proteomes" id="UP000177707">
    <property type="component" value="Unassembled WGS sequence"/>
</dbReference>
<dbReference type="Gene3D" id="3.90.79.10">
    <property type="entry name" value="Nucleoside Triphosphate Pyrophosphohydrolase"/>
    <property type="match status" value="1"/>
</dbReference>
<dbReference type="AlphaFoldDB" id="A0A1G2TYP4"/>
<dbReference type="InterPro" id="IPR015797">
    <property type="entry name" value="NUDIX_hydrolase-like_dom_sf"/>
</dbReference>
<dbReference type="InterPro" id="IPR000086">
    <property type="entry name" value="NUDIX_hydrolase_dom"/>
</dbReference>
<proteinExistence type="predicted"/>